<dbReference type="EMBL" id="CP012333">
    <property type="protein sequence ID" value="AKU97295.1"/>
    <property type="molecule type" value="Genomic_DNA"/>
</dbReference>
<dbReference type="Pfam" id="PF06580">
    <property type="entry name" value="His_kinase"/>
    <property type="match status" value="1"/>
</dbReference>
<dbReference type="STRING" id="1391654.AKJ09_03959"/>
<feature type="domain" description="Signal transduction histidine kinase internal region" evidence="2">
    <location>
        <begin position="169"/>
        <end position="244"/>
    </location>
</feature>
<keyword evidence="3" id="KW-0418">Kinase</keyword>
<dbReference type="PATRIC" id="fig|1391654.3.peg.4015"/>
<dbReference type="AlphaFoldDB" id="A0A0K1PUU0"/>
<dbReference type="Proteomes" id="UP000064967">
    <property type="component" value="Chromosome"/>
</dbReference>
<evidence type="ECO:0000259" key="2">
    <source>
        <dbReference type="Pfam" id="PF06580"/>
    </source>
</evidence>
<accession>A0A0K1PUU0</accession>
<evidence type="ECO:0000313" key="3">
    <source>
        <dbReference type="EMBL" id="AKU97295.1"/>
    </source>
</evidence>
<feature type="transmembrane region" description="Helical" evidence="1">
    <location>
        <begin position="124"/>
        <end position="145"/>
    </location>
</feature>
<sequence>MERSLAERLERKLGLRTAELPDGMPWLYLAAAIFTTPVFSRNVFVLPAHLQTQAFVGNAMPFMAVPAAVHAVYRFVMPGVLRRARSSGQRLLAHVIVSAVTAALMGVILWSFTALLGWRRPPLSGALATDIVMTWAFVFPAKLVLAWRDRARAIDVERIKAEYASARNELYAIQSRAHPHFLFNAINTVASLIPEDPQRAEETLLRFADVLRYILETSTSASTPLARDVAILREYLEIQRARFERLHYSIEVEAGLDGVRTPPLLLLPLVENAVLHGVAAKGSGTVSVRIRQQAESLALDVEDDGPGQGGSSRQGSGIALRDLRRRLELLYGGAATVATDGHASLTKSGHAVKLRLPLGLPLDGQLFT</sequence>
<dbReference type="RefSeq" id="WP_146648454.1">
    <property type="nucleotide sequence ID" value="NZ_CP012333.1"/>
</dbReference>
<dbReference type="InterPro" id="IPR010559">
    <property type="entry name" value="Sig_transdc_His_kin_internal"/>
</dbReference>
<keyword evidence="3" id="KW-0808">Transferase</keyword>
<feature type="transmembrane region" description="Helical" evidence="1">
    <location>
        <begin position="20"/>
        <end position="39"/>
    </location>
</feature>
<name>A0A0K1PUU0_9BACT</name>
<organism evidence="3 4">
    <name type="scientific">Labilithrix luteola</name>
    <dbReference type="NCBI Taxonomy" id="1391654"/>
    <lineage>
        <taxon>Bacteria</taxon>
        <taxon>Pseudomonadati</taxon>
        <taxon>Myxococcota</taxon>
        <taxon>Polyangia</taxon>
        <taxon>Polyangiales</taxon>
        <taxon>Labilitrichaceae</taxon>
        <taxon>Labilithrix</taxon>
    </lineage>
</organism>
<feature type="transmembrane region" description="Helical" evidence="1">
    <location>
        <begin position="91"/>
        <end position="112"/>
    </location>
</feature>
<reference evidence="3 4" key="1">
    <citation type="submission" date="2015-08" db="EMBL/GenBank/DDBJ databases">
        <authorList>
            <person name="Babu N.S."/>
            <person name="Beckwith C.J."/>
            <person name="Beseler K.G."/>
            <person name="Brison A."/>
            <person name="Carone J.V."/>
            <person name="Caskin T.P."/>
            <person name="Diamond M."/>
            <person name="Durham M.E."/>
            <person name="Foxe J.M."/>
            <person name="Go M."/>
            <person name="Henderson B.A."/>
            <person name="Jones I.B."/>
            <person name="McGettigan J.A."/>
            <person name="Micheletti S.J."/>
            <person name="Nasrallah M.E."/>
            <person name="Ortiz D."/>
            <person name="Piller C.R."/>
            <person name="Privatt S.R."/>
            <person name="Schneider S.L."/>
            <person name="Sharp S."/>
            <person name="Smith T.C."/>
            <person name="Stanton J.D."/>
            <person name="Ullery H.E."/>
            <person name="Wilson R.J."/>
            <person name="Serrano M.G."/>
            <person name="Buck G."/>
            <person name="Lee V."/>
            <person name="Wang Y."/>
            <person name="Carvalho R."/>
            <person name="Voegtly L."/>
            <person name="Shi R."/>
            <person name="Duckworth R."/>
            <person name="Johnson A."/>
            <person name="Loviza R."/>
            <person name="Walstead R."/>
            <person name="Shah Z."/>
            <person name="Kiflezghi M."/>
            <person name="Wade K."/>
            <person name="Ball S.L."/>
            <person name="Bradley K.W."/>
            <person name="Asai D.J."/>
            <person name="Bowman C.A."/>
            <person name="Russell D.A."/>
            <person name="Pope W.H."/>
            <person name="Jacobs-Sera D."/>
            <person name="Hendrix R.W."/>
            <person name="Hatfull G.F."/>
        </authorList>
    </citation>
    <scope>NUCLEOTIDE SEQUENCE [LARGE SCALE GENOMIC DNA]</scope>
    <source>
        <strain evidence="3 4">DSM 27648</strain>
    </source>
</reference>
<dbReference type="KEGG" id="llu:AKJ09_03959"/>
<keyword evidence="1" id="KW-0472">Membrane</keyword>
<proteinExistence type="predicted"/>
<dbReference type="InterPro" id="IPR050640">
    <property type="entry name" value="Bact_2-comp_sensor_kinase"/>
</dbReference>
<evidence type="ECO:0000256" key="1">
    <source>
        <dbReference type="SAM" id="Phobius"/>
    </source>
</evidence>
<dbReference type="OrthoDB" id="2514702at2"/>
<feature type="transmembrane region" description="Helical" evidence="1">
    <location>
        <begin position="59"/>
        <end position="79"/>
    </location>
</feature>
<keyword evidence="1" id="KW-0812">Transmembrane</keyword>
<gene>
    <name evidence="3" type="ORF">AKJ09_03959</name>
</gene>
<dbReference type="PANTHER" id="PTHR34220">
    <property type="entry name" value="SENSOR HISTIDINE KINASE YPDA"/>
    <property type="match status" value="1"/>
</dbReference>
<evidence type="ECO:0000313" key="4">
    <source>
        <dbReference type="Proteomes" id="UP000064967"/>
    </source>
</evidence>
<dbReference type="GO" id="GO:0000155">
    <property type="term" value="F:phosphorelay sensor kinase activity"/>
    <property type="evidence" value="ECO:0007669"/>
    <property type="project" value="InterPro"/>
</dbReference>
<protein>
    <submittedName>
        <fullName evidence="3">Autolysis histidine kinase LytS</fullName>
    </submittedName>
</protein>
<dbReference type="InterPro" id="IPR036890">
    <property type="entry name" value="HATPase_C_sf"/>
</dbReference>
<dbReference type="PANTHER" id="PTHR34220:SF7">
    <property type="entry name" value="SENSOR HISTIDINE KINASE YPDA"/>
    <property type="match status" value="1"/>
</dbReference>
<dbReference type="SUPFAM" id="SSF55874">
    <property type="entry name" value="ATPase domain of HSP90 chaperone/DNA topoisomerase II/histidine kinase"/>
    <property type="match status" value="1"/>
</dbReference>
<keyword evidence="1" id="KW-1133">Transmembrane helix</keyword>
<dbReference type="GO" id="GO:0016020">
    <property type="term" value="C:membrane"/>
    <property type="evidence" value="ECO:0007669"/>
    <property type="project" value="InterPro"/>
</dbReference>
<dbReference type="Gene3D" id="3.30.565.10">
    <property type="entry name" value="Histidine kinase-like ATPase, C-terminal domain"/>
    <property type="match status" value="1"/>
</dbReference>
<keyword evidence="4" id="KW-1185">Reference proteome</keyword>